<evidence type="ECO:0000256" key="1">
    <source>
        <dbReference type="SAM" id="Coils"/>
    </source>
</evidence>
<accession>A0A2P7ZYW4</accession>
<reference evidence="3 4" key="1">
    <citation type="submission" date="2017-05" db="EMBL/GenBank/DDBJ databases">
        <title>Draft genome sequence of Elsinoe australis.</title>
        <authorList>
            <person name="Cheng Q."/>
        </authorList>
    </citation>
    <scope>NUCLEOTIDE SEQUENCE [LARGE SCALE GENOMIC DNA]</scope>
    <source>
        <strain evidence="3 4">NL1</strain>
    </source>
</reference>
<dbReference type="Proteomes" id="UP000243723">
    <property type="component" value="Unassembled WGS sequence"/>
</dbReference>
<dbReference type="AlphaFoldDB" id="A0A2P7ZYW4"/>
<keyword evidence="1" id="KW-0175">Coiled coil</keyword>
<organism evidence="3 4">
    <name type="scientific">Elsinoe australis</name>
    <dbReference type="NCBI Taxonomy" id="40998"/>
    <lineage>
        <taxon>Eukaryota</taxon>
        <taxon>Fungi</taxon>
        <taxon>Dikarya</taxon>
        <taxon>Ascomycota</taxon>
        <taxon>Pezizomycotina</taxon>
        <taxon>Dothideomycetes</taxon>
        <taxon>Dothideomycetidae</taxon>
        <taxon>Myriangiales</taxon>
        <taxon>Elsinoaceae</taxon>
        <taxon>Elsinoe</taxon>
    </lineage>
</organism>
<name>A0A2P7ZYW4_9PEZI</name>
<keyword evidence="4" id="KW-1185">Reference proteome</keyword>
<proteinExistence type="predicted"/>
<sequence>MASSVLEEFMQTVVIGNVKKADINALHVKLDEVLTGLRGSGDEGDALRRDEPSVNVTHSDWDPSSDATMSDEDQPFASQEHCASRSSSVISAVLTPKMSSMNDPSSGKAKPPLPPGAKVLDVDDLATYLSFHVPGYLHVADVIQWTSSNPGIEDGSSLREAWKAFYFDMLDLQHRALKLQFPTTSLPTATQSDHEQMMNLTLNDFEPEINHAVLAMGRASHQAHSASSEIRRYADELEVSKEKCDRLRSSLVEARLEIDQLKAGEVKVTSCKAWSG</sequence>
<comment type="caution">
    <text evidence="3">The sequence shown here is derived from an EMBL/GenBank/DDBJ whole genome shotgun (WGS) entry which is preliminary data.</text>
</comment>
<dbReference type="EMBL" id="NHZQ01000095">
    <property type="protein sequence ID" value="PSK53400.1"/>
    <property type="molecule type" value="Genomic_DNA"/>
</dbReference>
<evidence type="ECO:0000313" key="4">
    <source>
        <dbReference type="Proteomes" id="UP000243723"/>
    </source>
</evidence>
<evidence type="ECO:0000256" key="2">
    <source>
        <dbReference type="SAM" id="MobiDB-lite"/>
    </source>
</evidence>
<protein>
    <submittedName>
        <fullName evidence="3">Uncharacterized protein</fullName>
    </submittedName>
</protein>
<evidence type="ECO:0000313" key="3">
    <source>
        <dbReference type="EMBL" id="PSK53400.1"/>
    </source>
</evidence>
<gene>
    <name evidence="3" type="ORF">B9Z65_8955</name>
</gene>
<feature type="coiled-coil region" evidence="1">
    <location>
        <begin position="230"/>
        <end position="264"/>
    </location>
</feature>
<feature type="region of interest" description="Disordered" evidence="2">
    <location>
        <begin position="37"/>
        <end position="84"/>
    </location>
</feature>